<accession>A0A1S2LX27</accession>
<evidence type="ECO:0000313" key="3">
    <source>
        <dbReference type="Proteomes" id="UP000179524"/>
    </source>
</evidence>
<evidence type="ECO:0000259" key="1">
    <source>
        <dbReference type="Pfam" id="PF12677"/>
    </source>
</evidence>
<protein>
    <recommendedName>
        <fullName evidence="1">DUF3797 domain-containing protein</fullName>
    </recommendedName>
</protein>
<proteinExistence type="predicted"/>
<keyword evidence="3" id="KW-1185">Reference proteome</keyword>
<dbReference type="EMBL" id="MLQR01000001">
    <property type="protein sequence ID" value="OIJ17079.1"/>
    <property type="molecule type" value="Genomic_DNA"/>
</dbReference>
<comment type="caution">
    <text evidence="2">The sequence shown here is derived from an EMBL/GenBank/DDBJ whole genome shotgun (WGS) entry which is preliminary data.</text>
</comment>
<dbReference type="AlphaFoldDB" id="A0A1S2LX27"/>
<dbReference type="Proteomes" id="UP000179524">
    <property type="component" value="Unassembled WGS sequence"/>
</dbReference>
<gene>
    <name evidence="2" type="ORF">BKP37_00630</name>
</gene>
<name>A0A1S2LX27_9BACI</name>
<feature type="domain" description="DUF3797" evidence="1">
    <location>
        <begin position="1"/>
        <end position="48"/>
    </location>
</feature>
<dbReference type="Pfam" id="PF12677">
    <property type="entry name" value="DUF3797"/>
    <property type="match status" value="1"/>
</dbReference>
<sequence>MNLDTSLELMKKYTNCPDCGSSAVGNGEGTLIIEDNVFERSCKCGWKVLEDHRIKCVAYMTSKRKGKTSGIYEVKIHGKGHKYLPLNELKELSGATRVNQTKKIESWLNTKEGRKWALEVKEASIY</sequence>
<dbReference type="OrthoDB" id="2658806at2"/>
<dbReference type="RefSeq" id="WP_071307807.1">
    <property type="nucleotide sequence ID" value="NZ_MLQR01000001.1"/>
</dbReference>
<evidence type="ECO:0000313" key="2">
    <source>
        <dbReference type="EMBL" id="OIJ17079.1"/>
    </source>
</evidence>
<dbReference type="InterPro" id="IPR024256">
    <property type="entry name" value="DUF3797"/>
</dbReference>
<reference evidence="2 3" key="1">
    <citation type="submission" date="2016-10" db="EMBL/GenBank/DDBJ databases">
        <title>Draft genome sequences of four alkaliphilic bacteria belonging to the Anaerobacillus genus.</title>
        <authorList>
            <person name="Bassil N.M."/>
            <person name="Lloyd J.R."/>
        </authorList>
    </citation>
    <scope>NUCLEOTIDE SEQUENCE [LARGE SCALE GENOMIC DNA]</scope>
    <source>
        <strain evidence="2 3">DSM 18345</strain>
    </source>
</reference>
<organism evidence="2 3">
    <name type="scientific">Anaerobacillus alkalilacustris</name>
    <dbReference type="NCBI Taxonomy" id="393763"/>
    <lineage>
        <taxon>Bacteria</taxon>
        <taxon>Bacillati</taxon>
        <taxon>Bacillota</taxon>
        <taxon>Bacilli</taxon>
        <taxon>Bacillales</taxon>
        <taxon>Bacillaceae</taxon>
        <taxon>Anaerobacillus</taxon>
    </lineage>
</organism>